<gene>
    <name evidence="2" type="ORF">K505DRAFT_152385</name>
</gene>
<keyword evidence="1" id="KW-1133">Transmembrane helix</keyword>
<name>A0A6A6XYB4_9PLEO</name>
<keyword evidence="3" id="KW-1185">Reference proteome</keyword>
<proteinExistence type="predicted"/>
<reference evidence="2" key="1">
    <citation type="journal article" date="2020" name="Stud. Mycol.">
        <title>101 Dothideomycetes genomes: a test case for predicting lifestyles and emergence of pathogens.</title>
        <authorList>
            <person name="Haridas S."/>
            <person name="Albert R."/>
            <person name="Binder M."/>
            <person name="Bloem J."/>
            <person name="Labutti K."/>
            <person name="Salamov A."/>
            <person name="Andreopoulos B."/>
            <person name="Baker S."/>
            <person name="Barry K."/>
            <person name="Bills G."/>
            <person name="Bluhm B."/>
            <person name="Cannon C."/>
            <person name="Castanera R."/>
            <person name="Culley D."/>
            <person name="Daum C."/>
            <person name="Ezra D."/>
            <person name="Gonzalez J."/>
            <person name="Henrissat B."/>
            <person name="Kuo A."/>
            <person name="Liang C."/>
            <person name="Lipzen A."/>
            <person name="Lutzoni F."/>
            <person name="Magnuson J."/>
            <person name="Mondo S."/>
            <person name="Nolan M."/>
            <person name="Ohm R."/>
            <person name="Pangilinan J."/>
            <person name="Park H.-J."/>
            <person name="Ramirez L."/>
            <person name="Alfaro M."/>
            <person name="Sun H."/>
            <person name="Tritt A."/>
            <person name="Yoshinaga Y."/>
            <person name="Zwiers L.-H."/>
            <person name="Turgeon B."/>
            <person name="Goodwin S."/>
            <person name="Spatafora J."/>
            <person name="Crous P."/>
            <person name="Grigoriev I."/>
        </authorList>
    </citation>
    <scope>NUCLEOTIDE SEQUENCE</scope>
    <source>
        <strain evidence="2">CBS 109.77</strain>
    </source>
</reference>
<accession>A0A6A6XYB4</accession>
<dbReference type="EMBL" id="MU001745">
    <property type="protein sequence ID" value="KAF2800597.1"/>
    <property type="molecule type" value="Genomic_DNA"/>
</dbReference>
<dbReference type="AlphaFoldDB" id="A0A6A6XYB4"/>
<keyword evidence="1" id="KW-0472">Membrane</keyword>
<protein>
    <submittedName>
        <fullName evidence="2">Uncharacterized protein</fullName>
    </submittedName>
</protein>
<organism evidence="2 3">
    <name type="scientific">Melanomma pulvis-pyrius CBS 109.77</name>
    <dbReference type="NCBI Taxonomy" id="1314802"/>
    <lineage>
        <taxon>Eukaryota</taxon>
        <taxon>Fungi</taxon>
        <taxon>Dikarya</taxon>
        <taxon>Ascomycota</taxon>
        <taxon>Pezizomycotina</taxon>
        <taxon>Dothideomycetes</taxon>
        <taxon>Pleosporomycetidae</taxon>
        <taxon>Pleosporales</taxon>
        <taxon>Melanommataceae</taxon>
        <taxon>Melanomma</taxon>
    </lineage>
</organism>
<keyword evidence="1" id="KW-0812">Transmembrane</keyword>
<evidence type="ECO:0000256" key="1">
    <source>
        <dbReference type="SAM" id="Phobius"/>
    </source>
</evidence>
<dbReference type="Proteomes" id="UP000799757">
    <property type="component" value="Unassembled WGS sequence"/>
</dbReference>
<sequence>MLLPSTRRILLVRLGRPSRQRKRISGQPPVSHISSTSYVKRERESYVWSEPGGSQIANLAFLVETSRLWKTESARTREMARWTTLSPVLGLRQCWESLETLGLHLGYVGNSVLRLFAAFRLHTYCVGIVYAAVFGAFIADFRRIWGFAVGRAEDEEKSRIEL</sequence>
<feature type="transmembrane region" description="Helical" evidence="1">
    <location>
        <begin position="121"/>
        <end position="139"/>
    </location>
</feature>
<evidence type="ECO:0000313" key="2">
    <source>
        <dbReference type="EMBL" id="KAF2800597.1"/>
    </source>
</evidence>
<evidence type="ECO:0000313" key="3">
    <source>
        <dbReference type="Proteomes" id="UP000799757"/>
    </source>
</evidence>